<name>A0A0G4FTE0_9ALVE</name>
<feature type="transmembrane region" description="Helical" evidence="1">
    <location>
        <begin position="198"/>
        <end position="220"/>
    </location>
</feature>
<accession>A0A0G4FTE0</accession>
<sequence>MTSSTLFSVGGIYLSLVGGIGLLCRGALQRKMPYGAFAFLTIVVMIVNLQYGLVGDAPKQIAWFTAIYDFPLNLGLSAMSAEDLNGVQPCASVEGRVDTCSELDWFSYHPNWAVDFYKRFKHGPESLRVQLYVHIWFSTFALVLSFIQFHQPTRRAYPTLHRWSGYAVTMCTLIGLGQAQKLGLDSADIPSYGANFAVYGWCAMVIQTIAPLLIGVYYAIQKDIKTHQRWMARYYGAMWGSFLAFRVVMLVAAVGLRHTLSGQALIAIYTGTPLGILAAEVCMIRALVRASSSKAK</sequence>
<feature type="transmembrane region" description="Helical" evidence="1">
    <location>
        <begin position="129"/>
        <end position="147"/>
    </location>
</feature>
<feature type="transmembrane region" description="Helical" evidence="1">
    <location>
        <begin position="232"/>
        <end position="254"/>
    </location>
</feature>
<feature type="transmembrane region" description="Helical" evidence="1">
    <location>
        <begin position="266"/>
        <end position="288"/>
    </location>
</feature>
<dbReference type="AlphaFoldDB" id="A0A0G4FTE0"/>
<dbReference type="VEuPathDB" id="CryptoDB:Cvel_18671"/>
<dbReference type="InterPro" id="IPR018750">
    <property type="entry name" value="DUF2306_membrane"/>
</dbReference>
<evidence type="ECO:0000313" key="2">
    <source>
        <dbReference type="EMBL" id="CEM18090.1"/>
    </source>
</evidence>
<reference evidence="2" key="1">
    <citation type="submission" date="2014-11" db="EMBL/GenBank/DDBJ databases">
        <authorList>
            <person name="Otto D Thomas"/>
            <person name="Naeem Raeece"/>
        </authorList>
    </citation>
    <scope>NUCLEOTIDE SEQUENCE</scope>
</reference>
<gene>
    <name evidence="2" type="ORF">Cvel_18671</name>
</gene>
<dbReference type="EMBL" id="CDMZ01000619">
    <property type="protein sequence ID" value="CEM18090.1"/>
    <property type="molecule type" value="Genomic_DNA"/>
</dbReference>
<keyword evidence="1" id="KW-0472">Membrane</keyword>
<protein>
    <submittedName>
        <fullName evidence="2">Uncharacterized protein</fullName>
    </submittedName>
</protein>
<feature type="transmembrane region" description="Helical" evidence="1">
    <location>
        <begin position="159"/>
        <end position="178"/>
    </location>
</feature>
<feature type="transmembrane region" description="Helical" evidence="1">
    <location>
        <begin position="36"/>
        <end position="54"/>
    </location>
</feature>
<keyword evidence="1" id="KW-1133">Transmembrane helix</keyword>
<evidence type="ECO:0000256" key="1">
    <source>
        <dbReference type="SAM" id="Phobius"/>
    </source>
</evidence>
<keyword evidence="1" id="KW-0812">Transmembrane</keyword>
<feature type="transmembrane region" description="Helical" evidence="1">
    <location>
        <begin position="6"/>
        <end position="24"/>
    </location>
</feature>
<organism evidence="2">
    <name type="scientific">Chromera velia CCMP2878</name>
    <dbReference type="NCBI Taxonomy" id="1169474"/>
    <lineage>
        <taxon>Eukaryota</taxon>
        <taxon>Sar</taxon>
        <taxon>Alveolata</taxon>
        <taxon>Colpodellida</taxon>
        <taxon>Chromeraceae</taxon>
        <taxon>Chromera</taxon>
    </lineage>
</organism>
<dbReference type="Pfam" id="PF10067">
    <property type="entry name" value="DUF2306"/>
    <property type="match status" value="1"/>
</dbReference>
<proteinExistence type="predicted"/>